<name>K1RZH0_9ZZZZ</name>
<dbReference type="EMBL" id="AJWZ01008493">
    <property type="protein sequence ID" value="EKC53957.1"/>
    <property type="molecule type" value="Genomic_DNA"/>
</dbReference>
<evidence type="ECO:0000313" key="1">
    <source>
        <dbReference type="EMBL" id="EKC53957.1"/>
    </source>
</evidence>
<accession>K1RZH0</accession>
<keyword evidence="1" id="KW-0030">Aminoacyl-tRNA synthetase</keyword>
<comment type="caution">
    <text evidence="1">The sequence shown here is derived from an EMBL/GenBank/DDBJ whole genome shotgun (WGS) entry which is preliminary data.</text>
</comment>
<proteinExistence type="predicted"/>
<protein>
    <submittedName>
        <fullName evidence="1">Protein containing Phenylalanyl-tRNA synthetase, class II</fullName>
        <ecNumber evidence="1">6.1.1.-</ecNumber>
    </submittedName>
</protein>
<dbReference type="EC" id="6.1.1.-" evidence="1"/>
<sequence length="66" mass="7557">MRDGRIFFCPRSSKERNEPRKSCNGGVVCMKEMLQKLREASVAAILQADDITALENLRVKYLGKKR</sequence>
<reference evidence="1" key="1">
    <citation type="journal article" date="2013" name="Environ. Microbiol.">
        <title>Microbiota from the distal guts of lean and obese adolescents exhibit partial functional redundancy besides clear differences in community structure.</title>
        <authorList>
            <person name="Ferrer M."/>
            <person name="Ruiz A."/>
            <person name="Lanza F."/>
            <person name="Haange S.B."/>
            <person name="Oberbach A."/>
            <person name="Till H."/>
            <person name="Bargiela R."/>
            <person name="Campoy C."/>
            <person name="Segura M.T."/>
            <person name="Richter M."/>
            <person name="von Bergen M."/>
            <person name="Seifert J."/>
            <person name="Suarez A."/>
        </authorList>
    </citation>
    <scope>NUCLEOTIDE SEQUENCE</scope>
</reference>
<dbReference type="GO" id="GO:0004812">
    <property type="term" value="F:aminoacyl-tRNA ligase activity"/>
    <property type="evidence" value="ECO:0007669"/>
    <property type="project" value="UniProtKB-KW"/>
</dbReference>
<organism evidence="1">
    <name type="scientific">human gut metagenome</name>
    <dbReference type="NCBI Taxonomy" id="408170"/>
    <lineage>
        <taxon>unclassified sequences</taxon>
        <taxon>metagenomes</taxon>
        <taxon>organismal metagenomes</taxon>
    </lineage>
</organism>
<gene>
    <name evidence="1" type="ORF">OBE_12330</name>
</gene>
<dbReference type="AlphaFoldDB" id="K1RZH0"/>
<keyword evidence="1" id="KW-0436">Ligase</keyword>